<dbReference type="Pfam" id="PF25973">
    <property type="entry name" value="BSH_CzcB"/>
    <property type="match status" value="1"/>
</dbReference>
<dbReference type="Gene3D" id="2.40.30.170">
    <property type="match status" value="1"/>
</dbReference>
<evidence type="ECO:0000313" key="4">
    <source>
        <dbReference type="EMBL" id="AJQ92399.1"/>
    </source>
</evidence>
<gene>
    <name evidence="4" type="ORF">YC6258_00349</name>
</gene>
<dbReference type="Pfam" id="PF25954">
    <property type="entry name" value="Beta-barrel_RND_2"/>
    <property type="match status" value="1"/>
</dbReference>
<dbReference type="NCBIfam" id="TIGR01730">
    <property type="entry name" value="RND_mfp"/>
    <property type="match status" value="1"/>
</dbReference>
<name>A0A0C5VQ37_9GAMM</name>
<dbReference type="GO" id="GO:1990281">
    <property type="term" value="C:efflux pump complex"/>
    <property type="evidence" value="ECO:0007669"/>
    <property type="project" value="TreeGrafter"/>
</dbReference>
<dbReference type="SUPFAM" id="SSF111369">
    <property type="entry name" value="HlyD-like secretion proteins"/>
    <property type="match status" value="1"/>
</dbReference>
<comment type="similarity">
    <text evidence="1">Belongs to the membrane fusion protein (MFP) (TC 8.A.1) family.</text>
</comment>
<dbReference type="Proteomes" id="UP000032266">
    <property type="component" value="Chromosome"/>
</dbReference>
<dbReference type="HOGENOM" id="CLU_018816_6_3_6"/>
<sequence length="281" mass="30823">MKRVVLVLLLLSAMAGGGYYYYMTQQRLPVTETTELTLYGNIDIRDVALAFRVAGRIQTLSQEEGDQVHRGDVLAVLDTKPFMDELALRQASLQETEAAVKNAEKLYARSAELLKKGAISQGAFDDAFAARDEARARVKTAQAQVNIATTSLQDSRLLAPNDGIILTRVREEGSIVSTGQPVYTLALNDPVWVRTYVNEPDLGYLSPGQQVTVTTDSHRTYQGQIGFISPQAEFTPKTVETTQLRTDLVYRLRVIVANPDAGLRQGMPVTVTVPKPVAGQP</sequence>
<feature type="domain" description="CusB-like beta-barrel" evidence="2">
    <location>
        <begin position="190"/>
        <end position="273"/>
    </location>
</feature>
<evidence type="ECO:0000256" key="1">
    <source>
        <dbReference type="ARBA" id="ARBA00009477"/>
    </source>
</evidence>
<dbReference type="OrthoDB" id="9793801at2"/>
<protein>
    <submittedName>
        <fullName evidence="4">Multidrug resistance efflux pump</fullName>
    </submittedName>
</protein>
<dbReference type="InterPro" id="IPR006143">
    <property type="entry name" value="RND_pump_MFP"/>
</dbReference>
<dbReference type="Gene3D" id="1.10.287.470">
    <property type="entry name" value="Helix hairpin bin"/>
    <property type="match status" value="1"/>
</dbReference>
<dbReference type="RefSeq" id="WP_044615475.1">
    <property type="nucleotide sequence ID" value="NZ_CP007142.1"/>
</dbReference>
<dbReference type="GO" id="GO:0015562">
    <property type="term" value="F:efflux transmembrane transporter activity"/>
    <property type="evidence" value="ECO:0007669"/>
    <property type="project" value="TreeGrafter"/>
</dbReference>
<dbReference type="Gene3D" id="2.40.50.100">
    <property type="match status" value="1"/>
</dbReference>
<dbReference type="EMBL" id="CP007142">
    <property type="protein sequence ID" value="AJQ92399.1"/>
    <property type="molecule type" value="Genomic_DNA"/>
</dbReference>
<evidence type="ECO:0000313" key="5">
    <source>
        <dbReference type="Proteomes" id="UP000032266"/>
    </source>
</evidence>
<dbReference type="STRING" id="1445510.YC6258_00349"/>
<accession>A0A0C5VQ37</accession>
<organism evidence="4 5">
    <name type="scientific">Gynuella sunshinyii YC6258</name>
    <dbReference type="NCBI Taxonomy" id="1445510"/>
    <lineage>
        <taxon>Bacteria</taxon>
        <taxon>Pseudomonadati</taxon>
        <taxon>Pseudomonadota</taxon>
        <taxon>Gammaproteobacteria</taxon>
        <taxon>Oceanospirillales</taxon>
        <taxon>Saccharospirillaceae</taxon>
        <taxon>Gynuella</taxon>
    </lineage>
</organism>
<feature type="domain" description="CzcB-like barrel-sandwich hybrid" evidence="3">
    <location>
        <begin position="49"/>
        <end position="186"/>
    </location>
</feature>
<evidence type="ECO:0000259" key="2">
    <source>
        <dbReference type="Pfam" id="PF25954"/>
    </source>
</evidence>
<evidence type="ECO:0000259" key="3">
    <source>
        <dbReference type="Pfam" id="PF25973"/>
    </source>
</evidence>
<dbReference type="KEGG" id="gsn:YC6258_00349"/>
<dbReference type="PANTHER" id="PTHR30469">
    <property type="entry name" value="MULTIDRUG RESISTANCE PROTEIN MDTA"/>
    <property type="match status" value="1"/>
</dbReference>
<dbReference type="InterPro" id="IPR058792">
    <property type="entry name" value="Beta-barrel_RND_2"/>
</dbReference>
<dbReference type="AlphaFoldDB" id="A0A0C5VQ37"/>
<keyword evidence="5" id="KW-1185">Reference proteome</keyword>
<proteinExistence type="inferred from homology"/>
<dbReference type="InterPro" id="IPR058647">
    <property type="entry name" value="BSH_CzcB-like"/>
</dbReference>
<dbReference type="PATRIC" id="fig|1445510.3.peg.339"/>
<reference evidence="4 5" key="1">
    <citation type="submission" date="2014-01" db="EMBL/GenBank/DDBJ databases">
        <title>Full genme sequencing of cellulolytic bacterium Gynuella sunshinyii YC6258T gen. nov., sp. nov.</title>
        <authorList>
            <person name="Khan H."/>
            <person name="Chung E.J."/>
            <person name="Chung Y.R."/>
        </authorList>
    </citation>
    <scope>NUCLEOTIDE SEQUENCE [LARGE SCALE GENOMIC DNA]</scope>
    <source>
        <strain evidence="4 5">YC6258</strain>
    </source>
</reference>